<accession>A0A167QQV8</accession>
<gene>
    <name evidence="1" type="ORF">PHYBLDRAFT_163145</name>
</gene>
<dbReference type="InterPro" id="IPR036691">
    <property type="entry name" value="Endo/exonu/phosph_ase_sf"/>
</dbReference>
<sequence>MTDCITSHGQHPQPTFHQVLSSTTIDYILVSSDLHPHTTDPQVSYIHQKWSDHCLVAVSLSLPSTKSSGKGLWRANPCLAQSLSFHTNLNTLLSTLVPALRADLSPQAQWDAIKLEVIHFGGLGILDPGIQQCALQLRWLKPLIRNPLLPHGLVPQCMPSHPPYRPAWRDLQVHHLYQIESNLDILTPITPSHPLPRSVTLNRILNRIRDHTMVLHPILFRACIPSFVLAFQQPDLPIRNGSSIDLQPLLSAQLHALLYCIMPSTISSPLCTMCQVSIKMQEHFLLACPLKSAVWTGIWLEFFSTVPLPSVLSNAFQSFVFPPTLNPAIPASSVFGLTILAIWDHHWSFHFNSVPFLSSVVLHTACKSISCLCSELELDSP</sequence>
<dbReference type="InParanoid" id="A0A167QQV8"/>
<proteinExistence type="predicted"/>
<evidence type="ECO:0000313" key="1">
    <source>
        <dbReference type="EMBL" id="OAD80098.1"/>
    </source>
</evidence>
<dbReference type="Proteomes" id="UP000077315">
    <property type="component" value="Unassembled WGS sequence"/>
</dbReference>
<dbReference type="SUPFAM" id="SSF56219">
    <property type="entry name" value="DNase I-like"/>
    <property type="match status" value="1"/>
</dbReference>
<protein>
    <recommendedName>
        <fullName evidence="3">Reverse transcriptase zinc-binding domain-containing protein</fullName>
    </recommendedName>
</protein>
<dbReference type="GeneID" id="28995646"/>
<name>A0A167QQV8_PHYB8</name>
<reference evidence="2" key="1">
    <citation type="submission" date="2015-06" db="EMBL/GenBank/DDBJ databases">
        <title>Expansion of signal transduction pathways in fungi by whole-genome duplication.</title>
        <authorList>
            <consortium name="DOE Joint Genome Institute"/>
            <person name="Corrochano L.M."/>
            <person name="Kuo A."/>
            <person name="Marcet-Houben M."/>
            <person name="Polaino S."/>
            <person name="Salamov A."/>
            <person name="Villalobos J.M."/>
            <person name="Alvarez M.I."/>
            <person name="Avalos J."/>
            <person name="Benito E.P."/>
            <person name="Benoit I."/>
            <person name="Burger G."/>
            <person name="Camino L.P."/>
            <person name="Canovas D."/>
            <person name="Cerda-Olmedo E."/>
            <person name="Cheng J.-F."/>
            <person name="Dominguez A."/>
            <person name="Elias M."/>
            <person name="Eslava A.P."/>
            <person name="Glaser F."/>
            <person name="Grimwood J."/>
            <person name="Gutierrez G."/>
            <person name="Heitman J."/>
            <person name="Henrissat B."/>
            <person name="Iturriaga E.A."/>
            <person name="Lang B.F."/>
            <person name="Lavin J.L."/>
            <person name="Lee S."/>
            <person name="Li W."/>
            <person name="Lindquist E."/>
            <person name="Lopez-Garcia S."/>
            <person name="Luque E.M."/>
            <person name="Marcos A.T."/>
            <person name="Martin J."/>
            <person name="McCluskey K."/>
            <person name="Medina H.R."/>
            <person name="Miralles-Duran A."/>
            <person name="Miyazaki A."/>
            <person name="Munoz-Torres E."/>
            <person name="Oguiza J.A."/>
            <person name="Ohm R."/>
            <person name="Olmedo M."/>
            <person name="Orejas M."/>
            <person name="Ortiz-Castellanos L."/>
            <person name="Pisabarro A.G."/>
            <person name="Rodriguez-Romero J."/>
            <person name="Ruiz-Herrera J."/>
            <person name="Ruiz-Vazquez R."/>
            <person name="Sanz C."/>
            <person name="Schackwitz W."/>
            <person name="Schmutz J."/>
            <person name="Shahriari M."/>
            <person name="Shelest E."/>
            <person name="Silva-Franco F."/>
            <person name="Soanes D."/>
            <person name="Syed K."/>
            <person name="Tagua V.G."/>
            <person name="Talbot N.J."/>
            <person name="Thon M."/>
            <person name="De vries R.P."/>
            <person name="Wiebenga A."/>
            <person name="Yadav J.S."/>
            <person name="Braun E.L."/>
            <person name="Baker S."/>
            <person name="Garre V."/>
            <person name="Horwitz B."/>
            <person name="Torres-Martinez S."/>
            <person name="Idnurm A."/>
            <person name="Herrera-Estrella A."/>
            <person name="Gabaldon T."/>
            <person name="Grigoriev I.V."/>
        </authorList>
    </citation>
    <scope>NUCLEOTIDE SEQUENCE [LARGE SCALE GENOMIC DNA]</scope>
    <source>
        <strain evidence="2">NRRL 1555(-)</strain>
    </source>
</reference>
<evidence type="ECO:0000313" key="2">
    <source>
        <dbReference type="Proteomes" id="UP000077315"/>
    </source>
</evidence>
<dbReference type="AlphaFoldDB" id="A0A167QQV8"/>
<dbReference type="VEuPathDB" id="FungiDB:PHYBLDRAFT_163145"/>
<keyword evidence="2" id="KW-1185">Reference proteome</keyword>
<evidence type="ECO:0008006" key="3">
    <source>
        <dbReference type="Google" id="ProtNLM"/>
    </source>
</evidence>
<dbReference type="OrthoDB" id="2277161at2759"/>
<dbReference type="EMBL" id="KV440972">
    <property type="protein sequence ID" value="OAD80098.1"/>
    <property type="molecule type" value="Genomic_DNA"/>
</dbReference>
<dbReference type="RefSeq" id="XP_018298138.1">
    <property type="nucleotide sequence ID" value="XM_018434740.1"/>
</dbReference>
<dbReference type="Gene3D" id="3.60.10.10">
    <property type="entry name" value="Endonuclease/exonuclease/phosphatase"/>
    <property type="match status" value="1"/>
</dbReference>
<organism evidence="1 2">
    <name type="scientific">Phycomyces blakesleeanus (strain ATCC 8743b / DSM 1359 / FGSC 10004 / NBRC 33097 / NRRL 1555)</name>
    <dbReference type="NCBI Taxonomy" id="763407"/>
    <lineage>
        <taxon>Eukaryota</taxon>
        <taxon>Fungi</taxon>
        <taxon>Fungi incertae sedis</taxon>
        <taxon>Mucoromycota</taxon>
        <taxon>Mucoromycotina</taxon>
        <taxon>Mucoromycetes</taxon>
        <taxon>Mucorales</taxon>
        <taxon>Phycomycetaceae</taxon>
        <taxon>Phycomyces</taxon>
    </lineage>
</organism>